<dbReference type="InterPro" id="IPR015943">
    <property type="entry name" value="WD40/YVTN_repeat-like_dom_sf"/>
</dbReference>
<organism evidence="2 3">
    <name type="scientific">Desmophyllum pertusum</name>
    <dbReference type="NCBI Taxonomy" id="174260"/>
    <lineage>
        <taxon>Eukaryota</taxon>
        <taxon>Metazoa</taxon>
        <taxon>Cnidaria</taxon>
        <taxon>Anthozoa</taxon>
        <taxon>Hexacorallia</taxon>
        <taxon>Scleractinia</taxon>
        <taxon>Caryophylliina</taxon>
        <taxon>Caryophylliidae</taxon>
        <taxon>Desmophyllum</taxon>
    </lineage>
</organism>
<evidence type="ECO:0000313" key="3">
    <source>
        <dbReference type="Proteomes" id="UP001163046"/>
    </source>
</evidence>
<protein>
    <submittedName>
        <fullName evidence="2">Cilia- and flagella-associated protein 251</fullName>
    </submittedName>
</protein>
<keyword evidence="3" id="KW-1185">Reference proteome</keyword>
<proteinExistence type="predicted"/>
<accession>A0A9W9ZUZ9</accession>
<feature type="repeat" description="WD" evidence="1">
    <location>
        <begin position="67"/>
        <end position="102"/>
    </location>
</feature>
<keyword evidence="1" id="KW-0853">WD repeat</keyword>
<reference evidence="2" key="1">
    <citation type="submission" date="2023-01" db="EMBL/GenBank/DDBJ databases">
        <title>Genome assembly of the deep-sea coral Lophelia pertusa.</title>
        <authorList>
            <person name="Herrera S."/>
            <person name="Cordes E."/>
        </authorList>
    </citation>
    <scope>NUCLEOTIDE SEQUENCE</scope>
    <source>
        <strain evidence="2">USNM1676648</strain>
        <tissue evidence="2">Polyp</tissue>
    </source>
</reference>
<evidence type="ECO:0000313" key="2">
    <source>
        <dbReference type="EMBL" id="KAJ7388311.1"/>
    </source>
</evidence>
<dbReference type="InterPro" id="IPR001680">
    <property type="entry name" value="WD40_rpt"/>
</dbReference>
<dbReference type="PROSITE" id="PS50294">
    <property type="entry name" value="WD_REPEATS_REGION"/>
    <property type="match status" value="1"/>
</dbReference>
<keyword evidence="2" id="KW-0969">Cilium</keyword>
<dbReference type="Gene3D" id="2.130.10.10">
    <property type="entry name" value="YVTN repeat-like/Quinoprotein amine dehydrogenase"/>
    <property type="match status" value="1"/>
</dbReference>
<keyword evidence="2" id="KW-0966">Cell projection</keyword>
<feature type="non-terminal residue" evidence="2">
    <location>
        <position position="102"/>
    </location>
</feature>
<evidence type="ECO:0000256" key="1">
    <source>
        <dbReference type="PROSITE-ProRule" id="PRU00221"/>
    </source>
</evidence>
<comment type="caution">
    <text evidence="2">The sequence shown here is derived from an EMBL/GenBank/DDBJ whole genome shotgun (WGS) entry which is preliminary data.</text>
</comment>
<dbReference type="InterPro" id="IPR036322">
    <property type="entry name" value="WD40_repeat_dom_sf"/>
</dbReference>
<name>A0A9W9ZUZ9_9CNID</name>
<keyword evidence="2" id="KW-0282">Flagellum</keyword>
<gene>
    <name evidence="2" type="primary">WDR66_3</name>
    <name evidence="2" type="ORF">OS493_038602</name>
</gene>
<sequence length="102" mass="11626">MQDLSMQYHFPIHQRQLMHKVSLDKTDFPASSTLDANPFMVNDFVISTSTANIAHFATDGSELQFIRKEHDSDTHAIACHPSEPRLCIGSYSGLLQLWDYEK</sequence>
<dbReference type="AlphaFoldDB" id="A0A9W9ZUZ9"/>
<dbReference type="Proteomes" id="UP001163046">
    <property type="component" value="Unassembled WGS sequence"/>
</dbReference>
<dbReference type="OrthoDB" id="4899631at2759"/>
<dbReference type="PROSITE" id="PS50082">
    <property type="entry name" value="WD_REPEATS_2"/>
    <property type="match status" value="1"/>
</dbReference>
<dbReference type="EMBL" id="MU825503">
    <property type="protein sequence ID" value="KAJ7388311.1"/>
    <property type="molecule type" value="Genomic_DNA"/>
</dbReference>
<dbReference type="SUPFAM" id="SSF50978">
    <property type="entry name" value="WD40 repeat-like"/>
    <property type="match status" value="1"/>
</dbReference>